<protein>
    <submittedName>
        <fullName evidence="2">Uncharacterized protein</fullName>
    </submittedName>
</protein>
<dbReference type="Proteomes" id="UP000023152">
    <property type="component" value="Unassembled WGS sequence"/>
</dbReference>
<gene>
    <name evidence="2" type="ORF">RFI_07689</name>
</gene>
<feature type="chain" id="PRO_5004975776" evidence="1">
    <location>
        <begin position="23"/>
        <end position="906"/>
    </location>
</feature>
<name>X6NUH3_RETFI</name>
<evidence type="ECO:0000256" key="1">
    <source>
        <dbReference type="SAM" id="SignalP"/>
    </source>
</evidence>
<reference evidence="2 3" key="1">
    <citation type="journal article" date="2013" name="Curr. Biol.">
        <title>The Genome of the Foraminiferan Reticulomyxa filosa.</title>
        <authorList>
            <person name="Glockner G."/>
            <person name="Hulsmann N."/>
            <person name="Schleicher M."/>
            <person name="Noegel A.A."/>
            <person name="Eichinger L."/>
            <person name="Gallinger C."/>
            <person name="Pawlowski J."/>
            <person name="Sierra R."/>
            <person name="Euteneuer U."/>
            <person name="Pillet L."/>
            <person name="Moustafa A."/>
            <person name="Platzer M."/>
            <person name="Groth M."/>
            <person name="Szafranski K."/>
            <person name="Schliwa M."/>
        </authorList>
    </citation>
    <scope>NUCLEOTIDE SEQUENCE [LARGE SCALE GENOMIC DNA]</scope>
</reference>
<evidence type="ECO:0000313" key="3">
    <source>
        <dbReference type="Proteomes" id="UP000023152"/>
    </source>
</evidence>
<keyword evidence="1" id="KW-0732">Signal</keyword>
<dbReference type="AlphaFoldDB" id="X6NUH3"/>
<proteinExistence type="predicted"/>
<evidence type="ECO:0000313" key="2">
    <source>
        <dbReference type="EMBL" id="ETO29429.1"/>
    </source>
</evidence>
<keyword evidence="3" id="KW-1185">Reference proteome</keyword>
<feature type="signal peptide" evidence="1">
    <location>
        <begin position="1"/>
        <end position="22"/>
    </location>
</feature>
<organism evidence="2 3">
    <name type="scientific">Reticulomyxa filosa</name>
    <dbReference type="NCBI Taxonomy" id="46433"/>
    <lineage>
        <taxon>Eukaryota</taxon>
        <taxon>Sar</taxon>
        <taxon>Rhizaria</taxon>
        <taxon>Retaria</taxon>
        <taxon>Foraminifera</taxon>
        <taxon>Monothalamids</taxon>
        <taxon>Reticulomyxidae</taxon>
        <taxon>Reticulomyxa</taxon>
    </lineage>
</organism>
<sequence>MFVCFFWSEFHFFFVLLMQTSPFFFCGTSTSIWSNENWIRGTDEDATCEVQSGATILAKNLTVYSTCLDAAMAVQQCYAVKNGMFSSYLDDLGFDYSDIHTIQCIKHPCKPNVVRFTNSIDTREDAPDMYLLFNEFSQEELRWQYQSRHQRMNNNFKAILCPKHNGKHITKHTTKQQFIECSHWLYVQLNDQKLQTVRLLGQNIAAFTSWPPRECQQVLLTLGSKIDELRFFFFVCFFQVCEKEIFFFFLCWDEFVDVMLSRAIFQDSNSNPNDWYLQLEWKRKTEKLEIEPLNKVMEFHYNSAIVTAMEHRQVAIGSNVQGSEASAPPKDWPTCVKVYDSCNALRQDDHNTRVRFYCGCSDAGNEESDDVTNIKNELIDDASWEQEAYVLRSYLRSSFSSSSTSRSKLGRCNDNTIPEAPFQASISLVERNLSGIYARQVMLQLLDDYTCIAETQDGKPIPSLRNLAPSICLSSYFFNHQLHNSVAPNCSGAKFIKFLESVFRNEKSSRVYKLERCLEVELLNEIARSADEHSLKLTSHEHIAYKYPLVYNLSKVVVRDFLTYVIDHNNLSTRTLKSITHLEFALWIVQIFTHLLVKFYILLDFILFISIKRALQVLFFNETSMNLLMQIVILTPSHFSSKLALLMSDIISQFPKKSKLHQLRDEIIGTKEYLLHPNIKEVNPENSDQMLHLSVRYINVVAGVVSQLHRTHFLEGQEYQYADTFLALVHLMVTIVLCNYHDNSEASLFQEAWFSQMTQAGRLLMWFNLSPSDQTTTNLQLLAPDTYMKMYDSLNKWAYFAERNKNVPEDINLIHKSERRHTMSKVQASINEVIEAVRSIRYLMKNKDQVWTESMTTMAENILGLSKMLDDGILSQYAENICNWSKQVAKDANEYGQASVGCNKSN</sequence>
<accession>X6NUH3</accession>
<dbReference type="EMBL" id="ASPP01006069">
    <property type="protein sequence ID" value="ETO29429.1"/>
    <property type="molecule type" value="Genomic_DNA"/>
</dbReference>
<comment type="caution">
    <text evidence="2">The sequence shown here is derived from an EMBL/GenBank/DDBJ whole genome shotgun (WGS) entry which is preliminary data.</text>
</comment>